<dbReference type="SUPFAM" id="SSF52743">
    <property type="entry name" value="Subtilisin-like"/>
    <property type="match status" value="1"/>
</dbReference>
<feature type="active site" description="Charge relay system" evidence="5">
    <location>
        <position position="312"/>
    </location>
</feature>
<dbReference type="PROSITE" id="PS00138">
    <property type="entry name" value="SUBTILASE_SER"/>
    <property type="match status" value="1"/>
</dbReference>
<keyword evidence="4 5" id="KW-0720">Serine protease</keyword>
<feature type="domain" description="Peptidase S8/S53" evidence="6">
    <location>
        <begin position="89"/>
        <end position="358"/>
    </location>
</feature>
<protein>
    <submittedName>
        <fullName evidence="7">Subtilase family protein</fullName>
    </submittedName>
</protein>
<gene>
    <name evidence="7" type="ORF">C7460_101308</name>
</gene>
<dbReference type="GO" id="GO:0006508">
    <property type="term" value="P:proteolysis"/>
    <property type="evidence" value="ECO:0007669"/>
    <property type="project" value="UniProtKB-KW"/>
</dbReference>
<evidence type="ECO:0000256" key="5">
    <source>
        <dbReference type="PROSITE-ProRule" id="PRU01240"/>
    </source>
</evidence>
<evidence type="ECO:0000256" key="3">
    <source>
        <dbReference type="ARBA" id="ARBA00022801"/>
    </source>
</evidence>
<keyword evidence="2 5" id="KW-0645">Protease</keyword>
<keyword evidence="8" id="KW-1185">Reference proteome</keyword>
<evidence type="ECO:0000256" key="4">
    <source>
        <dbReference type="ARBA" id="ARBA00022825"/>
    </source>
</evidence>
<dbReference type="InterPro" id="IPR023828">
    <property type="entry name" value="Peptidase_S8_Ser-AS"/>
</dbReference>
<name>A0A3D9LID6_MARFU</name>
<dbReference type="EMBL" id="QREG01000001">
    <property type="protein sequence ID" value="REE05789.1"/>
    <property type="molecule type" value="Genomic_DNA"/>
</dbReference>
<dbReference type="PANTHER" id="PTHR43806">
    <property type="entry name" value="PEPTIDASE S8"/>
    <property type="match status" value="1"/>
</dbReference>
<dbReference type="PROSITE" id="PS51892">
    <property type="entry name" value="SUBTILASE"/>
    <property type="match status" value="1"/>
</dbReference>
<comment type="similarity">
    <text evidence="1 5">Belongs to the peptidase S8 family.</text>
</comment>
<evidence type="ECO:0000256" key="1">
    <source>
        <dbReference type="ARBA" id="ARBA00011073"/>
    </source>
</evidence>
<evidence type="ECO:0000256" key="2">
    <source>
        <dbReference type="ARBA" id="ARBA00022670"/>
    </source>
</evidence>
<dbReference type="Pfam" id="PF00082">
    <property type="entry name" value="Peptidase_S8"/>
    <property type="match status" value="1"/>
</dbReference>
<dbReference type="PRINTS" id="PR00723">
    <property type="entry name" value="SUBTILISIN"/>
</dbReference>
<comment type="caution">
    <text evidence="7">The sequence shown here is derived from an EMBL/GenBank/DDBJ whole genome shotgun (WGS) entry which is preliminary data.</text>
</comment>
<keyword evidence="3 5" id="KW-0378">Hydrolase</keyword>
<dbReference type="Proteomes" id="UP000256779">
    <property type="component" value="Unassembled WGS sequence"/>
</dbReference>
<dbReference type="InterPro" id="IPR000209">
    <property type="entry name" value="Peptidase_S8/S53_dom"/>
</dbReference>
<reference evidence="7 8" key="1">
    <citation type="submission" date="2018-07" db="EMBL/GenBank/DDBJ databases">
        <title>Genomic Encyclopedia of Type Strains, Phase IV (KMG-IV): sequencing the most valuable type-strain genomes for metagenomic binning, comparative biology and taxonomic classification.</title>
        <authorList>
            <person name="Goeker M."/>
        </authorList>
    </citation>
    <scope>NUCLEOTIDE SEQUENCE [LARGE SCALE GENOMIC DNA]</scope>
    <source>
        <strain evidence="7 8">DSM 4134</strain>
    </source>
</reference>
<dbReference type="InterPro" id="IPR050131">
    <property type="entry name" value="Peptidase_S8_subtilisin-like"/>
</dbReference>
<dbReference type="Gene3D" id="3.40.50.200">
    <property type="entry name" value="Peptidase S8/S53 domain"/>
    <property type="match status" value="1"/>
</dbReference>
<feature type="active site" description="Charge relay system" evidence="5">
    <location>
        <position position="98"/>
    </location>
</feature>
<evidence type="ECO:0000313" key="8">
    <source>
        <dbReference type="Proteomes" id="UP000256779"/>
    </source>
</evidence>
<accession>A0A3D9LID6</accession>
<dbReference type="PANTHER" id="PTHR43806:SF67">
    <property type="entry name" value="EGF-LIKE DOMAIN-CONTAINING PROTEIN"/>
    <property type="match status" value="1"/>
</dbReference>
<sequence length="447" mass="49710">MCLSAFSQQKVWISHADTNNLCLPKPEFCSSWLPYCSYSVSEDVYHTLGSKALPVQLFKPATLPISSPVLGFALEQIEAKAFLQEGLNGAGIKIGIIDGGFLKANKSKSLKHVFEAERVKNYQDFVTPELTPYDGIARLDDGHGTEVWQLIGGKHPGKNIQYGLATHAEYYLARTDHGAYEKRIEEDHLIAALEQMHRMGVRLVNVSLGYNIGYTNPEENYRREQMDGKSTLLAKTISAAALEKGMLIIVAAGNEALDPWQIVSTPGDAEHALTVGASKFDIWDKMNYSSIGPSWLPYVKPDIAVYASSGTSYAAPVVTGMAACIWQRDSTLSNFEVMDLLKSAGNFHPYANNYLGHGVPTCTRILKLMDGQTISRPNTLRTKKKSVKIPLKTEASYVVAFHKTNEKNVANRYMYRNPGETLKIKRPDRIRQTSLLVGKEVLEIFWE</sequence>
<dbReference type="InterPro" id="IPR015500">
    <property type="entry name" value="Peptidase_S8_subtilisin-rel"/>
</dbReference>
<dbReference type="InterPro" id="IPR036852">
    <property type="entry name" value="Peptidase_S8/S53_dom_sf"/>
</dbReference>
<feature type="active site" description="Charge relay system" evidence="5">
    <location>
        <position position="143"/>
    </location>
</feature>
<organism evidence="7 8">
    <name type="scientific">Marinoscillum furvescens DSM 4134</name>
    <dbReference type="NCBI Taxonomy" id="1122208"/>
    <lineage>
        <taxon>Bacteria</taxon>
        <taxon>Pseudomonadati</taxon>
        <taxon>Bacteroidota</taxon>
        <taxon>Cytophagia</taxon>
        <taxon>Cytophagales</taxon>
        <taxon>Reichenbachiellaceae</taxon>
        <taxon>Marinoscillum</taxon>
    </lineage>
</organism>
<evidence type="ECO:0000259" key="6">
    <source>
        <dbReference type="Pfam" id="PF00082"/>
    </source>
</evidence>
<proteinExistence type="inferred from homology"/>
<dbReference type="GO" id="GO:0004252">
    <property type="term" value="F:serine-type endopeptidase activity"/>
    <property type="evidence" value="ECO:0007669"/>
    <property type="project" value="UniProtKB-UniRule"/>
</dbReference>
<evidence type="ECO:0000313" key="7">
    <source>
        <dbReference type="EMBL" id="REE05789.1"/>
    </source>
</evidence>
<dbReference type="AlphaFoldDB" id="A0A3D9LID6"/>